<feature type="region of interest" description="Disordered" evidence="1">
    <location>
        <begin position="1"/>
        <end position="26"/>
    </location>
</feature>
<feature type="transmembrane region" description="Helical" evidence="2">
    <location>
        <begin position="108"/>
        <end position="129"/>
    </location>
</feature>
<keyword evidence="2" id="KW-0812">Transmembrane</keyword>
<keyword evidence="2" id="KW-0472">Membrane</keyword>
<reference evidence="3" key="1">
    <citation type="submission" date="2021-01" db="EMBL/GenBank/DDBJ databases">
        <authorList>
            <person name="Corre E."/>
            <person name="Pelletier E."/>
            <person name="Niang G."/>
            <person name="Scheremetjew M."/>
            <person name="Finn R."/>
            <person name="Kale V."/>
            <person name="Holt S."/>
            <person name="Cochrane G."/>
            <person name="Meng A."/>
            <person name="Brown T."/>
            <person name="Cohen L."/>
        </authorList>
    </citation>
    <scope>NUCLEOTIDE SEQUENCE</scope>
    <source>
        <strain evidence="3">CCMP2084</strain>
    </source>
</reference>
<evidence type="ECO:0000256" key="2">
    <source>
        <dbReference type="SAM" id="Phobius"/>
    </source>
</evidence>
<feature type="transmembrane region" description="Helical" evidence="2">
    <location>
        <begin position="44"/>
        <end position="66"/>
    </location>
</feature>
<proteinExistence type="predicted"/>
<evidence type="ECO:0000256" key="1">
    <source>
        <dbReference type="SAM" id="MobiDB-lite"/>
    </source>
</evidence>
<dbReference type="AlphaFoldDB" id="A0A7S2UDD2"/>
<name>A0A7S2UDD2_9STRA</name>
<sequence>MDPVEVGDDGQGGSEPVEQGGGGQGVSVLGTTEESASMIDWHSIILFVLALIGVLLILFGVAYAIVAKTHSRNNKATLDPNAAVTAVPVGEHVENEGKDNKSTRLPKWIIIIILCVSFVAFCTSVYGTATCDFVTVTLKPDYYSVGHLGVWSFSHERDIQTPNENYYQDSCYAYKSVVKEDQMYLYGEQNAALHTAQAASILVLFFGLISTGVALYMASTGSVTLRLVRAIFALSILCTFLQGLTLLVLKADTCVTDQDDEQMYYNCEVSFGGAYSIASLGYWFLAGCATLLQYLDP</sequence>
<protein>
    <submittedName>
        <fullName evidence="3">Uncharacterized protein</fullName>
    </submittedName>
</protein>
<feature type="transmembrane region" description="Helical" evidence="2">
    <location>
        <begin position="269"/>
        <end position="292"/>
    </location>
</feature>
<evidence type="ECO:0000313" key="3">
    <source>
        <dbReference type="EMBL" id="CAD9814569.1"/>
    </source>
</evidence>
<dbReference type="EMBL" id="HBHQ01009475">
    <property type="protein sequence ID" value="CAD9814569.1"/>
    <property type="molecule type" value="Transcribed_RNA"/>
</dbReference>
<accession>A0A7S2UDD2</accession>
<feature type="transmembrane region" description="Helical" evidence="2">
    <location>
        <begin position="230"/>
        <end position="249"/>
    </location>
</feature>
<dbReference type="Gene3D" id="1.20.140.150">
    <property type="match status" value="1"/>
</dbReference>
<gene>
    <name evidence="3" type="ORF">ASEP1449_LOCUS6394</name>
</gene>
<keyword evidence="2" id="KW-1133">Transmembrane helix</keyword>
<feature type="transmembrane region" description="Helical" evidence="2">
    <location>
        <begin position="198"/>
        <end position="218"/>
    </location>
</feature>
<organism evidence="3">
    <name type="scientific">Attheya septentrionalis</name>
    <dbReference type="NCBI Taxonomy" id="420275"/>
    <lineage>
        <taxon>Eukaryota</taxon>
        <taxon>Sar</taxon>
        <taxon>Stramenopiles</taxon>
        <taxon>Ochrophyta</taxon>
        <taxon>Bacillariophyta</taxon>
        <taxon>Coscinodiscophyceae</taxon>
        <taxon>Chaetocerotophycidae</taxon>
        <taxon>Chaetocerotales</taxon>
        <taxon>Attheyaceae</taxon>
        <taxon>Attheya</taxon>
    </lineage>
</organism>
<feature type="compositionally biased region" description="Gly residues" evidence="1">
    <location>
        <begin position="9"/>
        <end position="25"/>
    </location>
</feature>